<evidence type="ECO:0000256" key="2">
    <source>
        <dbReference type="SAM" id="Phobius"/>
    </source>
</evidence>
<feature type="compositionally biased region" description="Polar residues" evidence="1">
    <location>
        <begin position="150"/>
        <end position="159"/>
    </location>
</feature>
<proteinExistence type="predicted"/>
<feature type="region of interest" description="Disordered" evidence="1">
    <location>
        <begin position="31"/>
        <end position="98"/>
    </location>
</feature>
<keyword evidence="2" id="KW-0472">Membrane</keyword>
<sequence>MQELLSWLFGHLYFVIVILFALFSVLRKSKNTPRGESQMPSFGGDRGRTLQKPGNTPMARAEIPADSRTRDITSSFPEKENRLDSPTSWSETDHETRHFDSVGPVWSDEEQSILGSDAVHETAERSMMERKLQRLERQNASLQRELHRGSVSSTHSPGTGQKADSFLDAKDLRAGVVWAEILGPPRSKKPFRSAR</sequence>
<comment type="caution">
    <text evidence="3">The sequence shown here is derived from an EMBL/GenBank/DDBJ whole genome shotgun (WGS) entry which is preliminary data.</text>
</comment>
<evidence type="ECO:0000256" key="1">
    <source>
        <dbReference type="SAM" id="MobiDB-lite"/>
    </source>
</evidence>
<feature type="transmembrane region" description="Helical" evidence="2">
    <location>
        <begin position="6"/>
        <end position="26"/>
    </location>
</feature>
<dbReference type="RefSeq" id="WP_209858358.1">
    <property type="nucleotide sequence ID" value="NZ_JAGGLD010000001.1"/>
</dbReference>
<dbReference type="EMBL" id="JAGGLD010000001">
    <property type="protein sequence ID" value="MBP1999165.1"/>
    <property type="molecule type" value="Genomic_DNA"/>
</dbReference>
<reference evidence="3 4" key="1">
    <citation type="submission" date="2021-03" db="EMBL/GenBank/DDBJ databases">
        <title>Genomic Encyclopedia of Type Strains, Phase IV (KMG-IV): sequencing the most valuable type-strain genomes for metagenomic binning, comparative biology and taxonomic classification.</title>
        <authorList>
            <person name="Goeker M."/>
        </authorList>
    </citation>
    <scope>NUCLEOTIDE SEQUENCE [LARGE SCALE GENOMIC DNA]</scope>
    <source>
        <strain evidence="3 4">DSM 26806</strain>
    </source>
</reference>
<keyword evidence="2" id="KW-1133">Transmembrane helix</keyword>
<evidence type="ECO:0000313" key="3">
    <source>
        <dbReference type="EMBL" id="MBP1999165.1"/>
    </source>
</evidence>
<keyword evidence="4" id="KW-1185">Reference proteome</keyword>
<keyword evidence="2" id="KW-0812">Transmembrane</keyword>
<feature type="compositionally biased region" description="Basic and acidic residues" evidence="1">
    <location>
        <begin position="63"/>
        <end position="83"/>
    </location>
</feature>
<feature type="region of interest" description="Disordered" evidence="1">
    <location>
        <begin position="143"/>
        <end position="164"/>
    </location>
</feature>
<organism evidence="3 4">
    <name type="scientific">Paenibacillus shirakamiensis</name>
    <dbReference type="NCBI Taxonomy" id="1265935"/>
    <lineage>
        <taxon>Bacteria</taxon>
        <taxon>Bacillati</taxon>
        <taxon>Bacillota</taxon>
        <taxon>Bacilli</taxon>
        <taxon>Bacillales</taxon>
        <taxon>Paenibacillaceae</taxon>
        <taxon>Paenibacillus</taxon>
    </lineage>
</organism>
<dbReference type="Proteomes" id="UP001519288">
    <property type="component" value="Unassembled WGS sequence"/>
</dbReference>
<gene>
    <name evidence="3" type="ORF">J2Z69_000184</name>
</gene>
<evidence type="ECO:0000313" key="4">
    <source>
        <dbReference type="Proteomes" id="UP001519288"/>
    </source>
</evidence>
<protein>
    <submittedName>
        <fullName evidence="3">Uncharacterized protein</fullName>
    </submittedName>
</protein>
<name>A0ABS4JDL6_9BACL</name>
<accession>A0ABS4JDL6</accession>